<accession>A0A2W4BW40</accession>
<dbReference type="InterPro" id="IPR014871">
    <property type="entry name" value="dUTPase/dCTP_pyrophosphatase"/>
</dbReference>
<evidence type="ECO:0000313" key="1">
    <source>
        <dbReference type="EMBL" id="PZL78212.1"/>
    </source>
</evidence>
<dbReference type="AlphaFoldDB" id="A0A2W4BW40"/>
<comment type="caution">
    <text evidence="1">The sequence shown here is derived from an EMBL/GenBank/DDBJ whole genome shotgun (WGS) entry which is preliminary data.</text>
</comment>
<dbReference type="InterPro" id="IPR016947">
    <property type="entry name" value="UCP030140"/>
</dbReference>
<proteinExistence type="predicted"/>
<reference evidence="1 2" key="1">
    <citation type="submission" date="2017-11" db="EMBL/GenBank/DDBJ databases">
        <title>Draft genome sequence of Enterococcus plantarum TRW2 strain isolated from lettuce.</title>
        <authorList>
            <person name="Kim E.B."/>
            <person name="Marco M.L."/>
            <person name="Williams T.R."/>
            <person name="You I.H."/>
        </authorList>
    </citation>
    <scope>NUCLEOTIDE SEQUENCE [LARGE SCALE GENOMIC DNA]</scope>
    <source>
        <strain evidence="1 2">TRW2</strain>
    </source>
</reference>
<gene>
    <name evidence="1" type="ORF">CI088_00120</name>
</gene>
<dbReference type="SUPFAM" id="SSF101386">
    <property type="entry name" value="all-alpha NTP pyrophosphatases"/>
    <property type="match status" value="1"/>
</dbReference>
<sequence>MKTIEELAAIQEKLDQRIITDKNIQWTEKDRLLTTLVALDVELAEMANESQWFKVWKSDPQPKEKVLEEYVDALHFFLSIANQKGWVSYLRIHPEAIEDLEDEGFDGGLNGIYLEIKGSLINALFTKEKPLPENSMFFKDVKTYNALSFKSAWFLFMAIGLVGFKFTEDQIFEAYLEKNKVNHQRQDSGY</sequence>
<evidence type="ECO:0000313" key="2">
    <source>
        <dbReference type="Proteomes" id="UP000249828"/>
    </source>
</evidence>
<keyword evidence="2" id="KW-1185">Reference proteome</keyword>
<protein>
    <submittedName>
        <fullName evidence="1">dUTPase</fullName>
    </submittedName>
</protein>
<dbReference type="Pfam" id="PF08761">
    <property type="entry name" value="dUTPase_2"/>
    <property type="match status" value="1"/>
</dbReference>
<organism evidence="1 2">
    <name type="scientific">Enterococcus plantarum</name>
    <dbReference type="NCBI Taxonomy" id="1077675"/>
    <lineage>
        <taxon>Bacteria</taxon>
        <taxon>Bacillati</taxon>
        <taxon>Bacillota</taxon>
        <taxon>Bacilli</taxon>
        <taxon>Lactobacillales</taxon>
        <taxon>Enterococcaceae</taxon>
        <taxon>Enterococcus</taxon>
    </lineage>
</organism>
<dbReference type="Gene3D" id="1.10.4010.10">
    <property type="entry name" value="Type II deoxyuridine triphosphatase"/>
    <property type="match status" value="1"/>
</dbReference>
<dbReference type="PIRSF" id="PIRSF030140">
    <property type="entry name" value="UCP030140"/>
    <property type="match status" value="1"/>
</dbReference>
<dbReference type="CDD" id="cd11527">
    <property type="entry name" value="NTP-PPase_dUTPase"/>
    <property type="match status" value="1"/>
</dbReference>
<dbReference type="RefSeq" id="WP_111246753.1">
    <property type="nucleotide sequence ID" value="NZ_PIEU01000001.1"/>
</dbReference>
<dbReference type="Proteomes" id="UP000249828">
    <property type="component" value="Unassembled WGS sequence"/>
</dbReference>
<name>A0A2W4BW40_9ENTE</name>
<dbReference type="EMBL" id="PIEU01000001">
    <property type="protein sequence ID" value="PZL78212.1"/>
    <property type="molecule type" value="Genomic_DNA"/>
</dbReference>